<dbReference type="EMBL" id="VTER01000006">
    <property type="protein sequence ID" value="TYS47889.1"/>
    <property type="molecule type" value="Genomic_DNA"/>
</dbReference>
<evidence type="ECO:0000313" key="9">
    <source>
        <dbReference type="Proteomes" id="UP000322139"/>
    </source>
</evidence>
<evidence type="ECO:0000313" key="8">
    <source>
        <dbReference type="EMBL" id="TYS47889.1"/>
    </source>
</evidence>
<evidence type="ECO:0000256" key="4">
    <source>
        <dbReference type="ARBA" id="ARBA00022806"/>
    </source>
</evidence>
<feature type="domain" description="DNA2/NAM7 helicase helicase" evidence="6">
    <location>
        <begin position="158"/>
        <end position="369"/>
    </location>
</feature>
<dbReference type="InterPro" id="IPR047187">
    <property type="entry name" value="SF1_C_Upf1"/>
</dbReference>
<evidence type="ECO:0000259" key="7">
    <source>
        <dbReference type="Pfam" id="PF13087"/>
    </source>
</evidence>
<gene>
    <name evidence="8" type="ORF">FZD51_13270</name>
</gene>
<sequence length="745" mass="83427">MSSTKRYIAEWQKALQSEIQLMKNFGSSKYSLHNGILISSHEGFVYFFETESALQVPIGSQVKISWGHKKAEGRILSSEGRNIIVSADQYLGEELRYASLQHDPWELIDQLIQRLDDIKKSKTKRLRIKKLMDPSMPAAHPGGKAKSPVHELILRSKYNPVTFVWGPPGTGKTYTLARTAANKYFKKLKVLVLSHSNQAVDVLMAEIASFSSRKSEPNDGDILRYGTRSSSEAHAGGLFHSDRLIEKHHPDLADKKSDLMEEKRLLKSDLGRSFSKRDSEKLVEIETKLAAVLEKIRKKEIEYVKDAGIIGTTLARAAGDPAIYESQFDLVIVDEASMAYVPQAAFAASLGKRIIICGDFKQLPPIAASRSELAGKWLKEDIFHHSGAASAVGNGQMHPHLFLLKEQRRMHPDISAFTNKHVYHSLVTDFEGTAELRAGISKLKPFKDMASIMVDSSEMGMYGIKDNNSGSRSNLLHLALSFQLIHEAYLDGARSIGYATPYRVQASLMEQFMEEVYSSEAAAAGIVAATVHRFQGSERDIMVFDTVDSFPFEKAGMLMTGKDSERLINVAVTRTRGKFIQVGNIRFIKEKVYTGKTWRKLAEHQLKMDQAVTPSSIGKWIRNQHPALQWIHSRKTGKVENDLSQAKSAIIISLPATHALDEEWTKIVNGMTGKASVTLISDKRHEALKHAAFIKKEVPFPFISIDSRILWLGMPFCRHEGIRPPYIAVRFLSENIAGYVESQFL</sequence>
<dbReference type="InterPro" id="IPR041677">
    <property type="entry name" value="DNA2/NAM7_AAA_11"/>
</dbReference>
<feature type="domain" description="DNA2/NAM7 helicase-like C-terminal" evidence="7">
    <location>
        <begin position="401"/>
        <end position="585"/>
    </location>
</feature>
<protein>
    <submittedName>
        <fullName evidence="8">AAA family ATPase</fullName>
    </submittedName>
</protein>
<dbReference type="CDD" id="cd18808">
    <property type="entry name" value="SF1_C_Upf1"/>
    <property type="match status" value="1"/>
</dbReference>
<evidence type="ECO:0000256" key="3">
    <source>
        <dbReference type="ARBA" id="ARBA00022801"/>
    </source>
</evidence>
<keyword evidence="4" id="KW-0347">Helicase</keyword>
<keyword evidence="3" id="KW-0378">Hydrolase</keyword>
<reference evidence="8 9" key="1">
    <citation type="submission" date="2019-08" db="EMBL/GenBank/DDBJ databases">
        <title>Bacillus genomes from the desert of Cuatro Cienegas, Coahuila.</title>
        <authorList>
            <person name="Olmedo-Alvarez G."/>
        </authorList>
    </citation>
    <scope>NUCLEOTIDE SEQUENCE [LARGE SCALE GENOMIC DNA]</scope>
    <source>
        <strain evidence="8 9">CH446_14T</strain>
    </source>
</reference>
<comment type="similarity">
    <text evidence="1">Belongs to the DNA2/NAM7 helicase family.</text>
</comment>
<name>A0A5D4RBG6_9BACI</name>
<dbReference type="InterPro" id="IPR027417">
    <property type="entry name" value="P-loop_NTPase"/>
</dbReference>
<dbReference type="InterPro" id="IPR050534">
    <property type="entry name" value="Coronavir_polyprotein_1ab"/>
</dbReference>
<dbReference type="PANTHER" id="PTHR43788">
    <property type="entry name" value="DNA2/NAM7 HELICASE FAMILY MEMBER"/>
    <property type="match status" value="1"/>
</dbReference>
<dbReference type="InterPro" id="IPR041679">
    <property type="entry name" value="DNA2/NAM7-like_C"/>
</dbReference>
<keyword evidence="2" id="KW-0547">Nucleotide-binding</keyword>
<dbReference type="RefSeq" id="WP_148975208.1">
    <property type="nucleotide sequence ID" value="NZ_VTER01000006.1"/>
</dbReference>
<evidence type="ECO:0000256" key="5">
    <source>
        <dbReference type="ARBA" id="ARBA00022840"/>
    </source>
</evidence>
<keyword evidence="5" id="KW-0067">ATP-binding</keyword>
<proteinExistence type="inferred from homology"/>
<dbReference type="GO" id="GO:0043139">
    <property type="term" value="F:5'-3' DNA helicase activity"/>
    <property type="evidence" value="ECO:0007669"/>
    <property type="project" value="TreeGrafter"/>
</dbReference>
<dbReference type="AlphaFoldDB" id="A0A5D4RBG6"/>
<comment type="caution">
    <text evidence="8">The sequence shown here is derived from an EMBL/GenBank/DDBJ whole genome shotgun (WGS) entry which is preliminary data.</text>
</comment>
<evidence type="ECO:0000259" key="6">
    <source>
        <dbReference type="Pfam" id="PF13086"/>
    </source>
</evidence>
<dbReference type="Proteomes" id="UP000322139">
    <property type="component" value="Unassembled WGS sequence"/>
</dbReference>
<dbReference type="GO" id="GO:0016787">
    <property type="term" value="F:hydrolase activity"/>
    <property type="evidence" value="ECO:0007669"/>
    <property type="project" value="UniProtKB-KW"/>
</dbReference>
<dbReference type="GO" id="GO:0005524">
    <property type="term" value="F:ATP binding"/>
    <property type="evidence" value="ECO:0007669"/>
    <property type="project" value="UniProtKB-KW"/>
</dbReference>
<dbReference type="PANTHER" id="PTHR43788:SF8">
    <property type="entry name" value="DNA-BINDING PROTEIN SMUBP-2"/>
    <property type="match status" value="1"/>
</dbReference>
<evidence type="ECO:0000256" key="2">
    <source>
        <dbReference type="ARBA" id="ARBA00022741"/>
    </source>
</evidence>
<accession>A0A5D4RBG6</accession>
<dbReference type="Pfam" id="PF13086">
    <property type="entry name" value="AAA_11"/>
    <property type="match status" value="1"/>
</dbReference>
<organism evidence="8 9">
    <name type="scientific">Bacillus infantis</name>
    <dbReference type="NCBI Taxonomy" id="324767"/>
    <lineage>
        <taxon>Bacteria</taxon>
        <taxon>Bacillati</taxon>
        <taxon>Bacillota</taxon>
        <taxon>Bacilli</taxon>
        <taxon>Bacillales</taxon>
        <taxon>Bacillaceae</taxon>
        <taxon>Bacillus</taxon>
    </lineage>
</organism>
<dbReference type="Gene3D" id="3.40.50.300">
    <property type="entry name" value="P-loop containing nucleotide triphosphate hydrolases"/>
    <property type="match status" value="2"/>
</dbReference>
<dbReference type="SUPFAM" id="SSF52540">
    <property type="entry name" value="P-loop containing nucleoside triphosphate hydrolases"/>
    <property type="match status" value="1"/>
</dbReference>
<dbReference type="Pfam" id="PF13087">
    <property type="entry name" value="AAA_12"/>
    <property type="match status" value="1"/>
</dbReference>
<evidence type="ECO:0000256" key="1">
    <source>
        <dbReference type="ARBA" id="ARBA00007913"/>
    </source>
</evidence>